<protein>
    <recommendedName>
        <fullName evidence="1">Mur ligase N-terminal catalytic domain-containing protein</fullName>
    </recommendedName>
</protein>
<dbReference type="AlphaFoldDB" id="A0A383EBH0"/>
<sequence length="40" mass="4438">MSIPKITGITIDSRKVVRGDIFFALKGESTDGHNYIEQAE</sequence>
<evidence type="ECO:0000259" key="1">
    <source>
        <dbReference type="Pfam" id="PF01225"/>
    </source>
</evidence>
<evidence type="ECO:0000313" key="2">
    <source>
        <dbReference type="EMBL" id="SVE53730.1"/>
    </source>
</evidence>
<feature type="non-terminal residue" evidence="2">
    <location>
        <position position="40"/>
    </location>
</feature>
<name>A0A383EBH0_9ZZZZ</name>
<organism evidence="2">
    <name type="scientific">marine metagenome</name>
    <dbReference type="NCBI Taxonomy" id="408172"/>
    <lineage>
        <taxon>unclassified sequences</taxon>
        <taxon>metagenomes</taxon>
        <taxon>ecological metagenomes</taxon>
    </lineage>
</organism>
<dbReference type="EMBL" id="UINC01224205">
    <property type="protein sequence ID" value="SVE53730.1"/>
    <property type="molecule type" value="Genomic_DNA"/>
</dbReference>
<reference evidence="2" key="1">
    <citation type="submission" date="2018-05" db="EMBL/GenBank/DDBJ databases">
        <authorList>
            <person name="Lanie J.A."/>
            <person name="Ng W.-L."/>
            <person name="Kazmierczak K.M."/>
            <person name="Andrzejewski T.M."/>
            <person name="Davidsen T.M."/>
            <person name="Wayne K.J."/>
            <person name="Tettelin H."/>
            <person name="Glass J.I."/>
            <person name="Rusch D."/>
            <person name="Podicherti R."/>
            <person name="Tsui H.-C.T."/>
            <person name="Winkler M.E."/>
        </authorList>
    </citation>
    <scope>NUCLEOTIDE SEQUENCE</scope>
</reference>
<dbReference type="InterPro" id="IPR000713">
    <property type="entry name" value="Mur_ligase_N"/>
</dbReference>
<feature type="domain" description="Mur ligase N-terminal catalytic" evidence="1">
    <location>
        <begin position="5"/>
        <end position="38"/>
    </location>
</feature>
<proteinExistence type="predicted"/>
<accession>A0A383EBH0</accession>
<dbReference type="SUPFAM" id="SSF63418">
    <property type="entry name" value="MurE/MurF N-terminal domain"/>
    <property type="match status" value="1"/>
</dbReference>
<dbReference type="Pfam" id="PF01225">
    <property type="entry name" value="Mur_ligase"/>
    <property type="match status" value="1"/>
</dbReference>
<dbReference type="GO" id="GO:0016881">
    <property type="term" value="F:acid-amino acid ligase activity"/>
    <property type="evidence" value="ECO:0007669"/>
    <property type="project" value="InterPro"/>
</dbReference>
<gene>
    <name evidence="2" type="ORF">METZ01_LOCUS506584</name>
</gene>
<dbReference type="Gene3D" id="3.40.1390.10">
    <property type="entry name" value="MurE/MurF, N-terminal domain"/>
    <property type="match status" value="1"/>
</dbReference>
<dbReference type="InterPro" id="IPR035911">
    <property type="entry name" value="MurE/MurF_N"/>
</dbReference>